<protein>
    <submittedName>
        <fullName evidence="1">Uncharacterized protein</fullName>
    </submittedName>
</protein>
<gene>
    <name evidence="1" type="ORF">SETIT_9G312900v2</name>
</gene>
<dbReference type="AlphaFoldDB" id="A0A368SMP4"/>
<proteinExistence type="predicted"/>
<sequence length="124" mass="14119">MEDWMLAKLLQEKRSSLAIFAVEITEDQETRYPLQAFTFLAAATWLAAGGTLCHVFAGSFAGDEPTISLSPHPPRVHLFSLGLSWRRPPPRLRRVLRRRRTHQGNGIFLRVARPIQEQVLKICT</sequence>
<organism evidence="1">
    <name type="scientific">Setaria italica</name>
    <name type="common">Foxtail millet</name>
    <name type="synonym">Panicum italicum</name>
    <dbReference type="NCBI Taxonomy" id="4555"/>
    <lineage>
        <taxon>Eukaryota</taxon>
        <taxon>Viridiplantae</taxon>
        <taxon>Streptophyta</taxon>
        <taxon>Embryophyta</taxon>
        <taxon>Tracheophyta</taxon>
        <taxon>Spermatophyta</taxon>
        <taxon>Magnoliopsida</taxon>
        <taxon>Liliopsida</taxon>
        <taxon>Poales</taxon>
        <taxon>Poaceae</taxon>
        <taxon>PACMAD clade</taxon>
        <taxon>Panicoideae</taxon>
        <taxon>Panicodae</taxon>
        <taxon>Paniceae</taxon>
        <taxon>Cenchrinae</taxon>
        <taxon>Setaria</taxon>
    </lineage>
</organism>
<evidence type="ECO:0000313" key="1">
    <source>
        <dbReference type="EMBL" id="RCV43678.1"/>
    </source>
</evidence>
<dbReference type="EMBL" id="CM003536">
    <property type="protein sequence ID" value="RCV43678.1"/>
    <property type="molecule type" value="Genomic_DNA"/>
</dbReference>
<name>A0A368SMP4_SETIT</name>
<reference evidence="1" key="1">
    <citation type="journal article" date="2012" name="Nat. Biotechnol.">
        <title>Reference genome sequence of the model plant Setaria.</title>
        <authorList>
            <person name="Bennetzen J.L."/>
            <person name="Schmutz J."/>
            <person name="Wang H."/>
            <person name="Percifield R."/>
            <person name="Hawkins J."/>
            <person name="Pontaroli A.C."/>
            <person name="Estep M."/>
            <person name="Feng L."/>
            <person name="Vaughn J.N."/>
            <person name="Grimwood J."/>
            <person name="Jenkins J."/>
            <person name="Barry K."/>
            <person name="Lindquist E."/>
            <person name="Hellsten U."/>
            <person name="Deshpande S."/>
            <person name="Wang X."/>
            <person name="Wu X."/>
            <person name="Mitros T."/>
            <person name="Triplett J."/>
            <person name="Yang X."/>
            <person name="Ye C.Y."/>
            <person name="Mauro-Herrera M."/>
            <person name="Wang L."/>
            <person name="Li P."/>
            <person name="Sharma M."/>
            <person name="Sharma R."/>
            <person name="Ronald P.C."/>
            <person name="Panaud O."/>
            <person name="Kellogg E.A."/>
            <person name="Brutnell T.P."/>
            <person name="Doust A.N."/>
            <person name="Tuskan G.A."/>
            <person name="Rokhsar D."/>
            <person name="Devos K.M."/>
        </authorList>
    </citation>
    <scope>NUCLEOTIDE SEQUENCE [LARGE SCALE GENOMIC DNA]</scope>
    <source>
        <strain evidence="1">Yugu1</strain>
    </source>
</reference>
<reference evidence="1" key="2">
    <citation type="submission" date="2015-07" db="EMBL/GenBank/DDBJ databases">
        <authorList>
            <person name="Noorani M."/>
        </authorList>
    </citation>
    <scope>NUCLEOTIDE SEQUENCE</scope>
    <source>
        <strain evidence="1">Yugu1</strain>
    </source>
</reference>
<accession>A0A368SMP4</accession>